<sequence>MPYVRKLLILFLAQYRLGQLDMDLARAQFREFVHQVPLLYFILSCNAVAVAAVYGPLAPVLLSCVFPFVLCTVAAVRGLWWSRRQQSNFSDTEITRHIRTTGRLAVLMTAGFMIWGLLLYPYGDLEARAHLTFFLALTQVSTVFCLMPLRSAALSVATVATPPFFVFFLFADQGRMMPEAIMMAVVAAGMINILYRHNGTFSKLISSRRILRQRQLDTQQLSDENRRIAFTDPLSGLPNRRAMLARLEALSASGPCGPDRLAVVFIDLDGFKVVNDLHGHAFGDKLVTQVGAALKSLISDETLLVRMGGDEFAALLAGPDAAARAERLGVQALNCLTLPLTVDGRQVRIGASIGIAVDAAGNATPLELLRQADAAMYDVKSHGKGGIRVFDPGLDAGRDWRLQIEKELAHGLEQEEFDVVYQPLVDAADFRISGVEALLRWPGRAAGPLAPDAFIEVAEGSGLIQALGMYVLEKACRDLHALPDLKLSVNVSPTQFSHPDFAKQVVAILRQTRFSARRLQLEITERHLIDHPERAHAAIAMLKRRGVTFALDDFGTGFTSLAYLQSYGFGCVKINRSLIGRLETDPKAGYLISGIVMMARGLDIKVVAEGVETERLARKLQIARCDLLQGYYFGRPAAIDRLKADVSLAGRSTEAA</sequence>
<proteinExistence type="predicted"/>
<feature type="transmembrane region" description="Helical" evidence="1">
    <location>
        <begin position="60"/>
        <end position="80"/>
    </location>
</feature>
<protein>
    <submittedName>
        <fullName evidence="4">GGDEF/EAL domain protein</fullName>
    </submittedName>
</protein>
<dbReference type="PANTHER" id="PTHR44757:SF2">
    <property type="entry name" value="BIOFILM ARCHITECTURE MAINTENANCE PROTEIN MBAA"/>
    <property type="match status" value="1"/>
</dbReference>
<evidence type="ECO:0000259" key="3">
    <source>
        <dbReference type="PROSITE" id="PS50887"/>
    </source>
</evidence>
<dbReference type="EMBL" id="CP000158">
    <property type="protein sequence ID" value="ABI75615.1"/>
    <property type="molecule type" value="Genomic_DNA"/>
</dbReference>
<dbReference type="SMART" id="SM00267">
    <property type="entry name" value="GGDEF"/>
    <property type="match status" value="1"/>
</dbReference>
<keyword evidence="1" id="KW-0472">Membrane</keyword>
<dbReference type="InterPro" id="IPR001633">
    <property type="entry name" value="EAL_dom"/>
</dbReference>
<dbReference type="Pfam" id="PF00563">
    <property type="entry name" value="EAL"/>
    <property type="match status" value="1"/>
</dbReference>
<dbReference type="PROSITE" id="PS50887">
    <property type="entry name" value="GGDEF"/>
    <property type="match status" value="1"/>
</dbReference>
<dbReference type="STRING" id="228405.HNE_1479"/>
<feature type="transmembrane region" description="Helical" evidence="1">
    <location>
        <begin position="153"/>
        <end position="171"/>
    </location>
</feature>
<dbReference type="PROSITE" id="PS50883">
    <property type="entry name" value="EAL"/>
    <property type="match status" value="1"/>
</dbReference>
<dbReference type="NCBIfam" id="TIGR00254">
    <property type="entry name" value="GGDEF"/>
    <property type="match status" value="1"/>
</dbReference>
<evidence type="ECO:0000313" key="5">
    <source>
        <dbReference type="Proteomes" id="UP000001959"/>
    </source>
</evidence>
<feature type="transmembrane region" description="Helical" evidence="1">
    <location>
        <begin position="101"/>
        <end position="123"/>
    </location>
</feature>
<dbReference type="PANTHER" id="PTHR44757">
    <property type="entry name" value="DIGUANYLATE CYCLASE DGCP"/>
    <property type="match status" value="1"/>
</dbReference>
<dbReference type="InterPro" id="IPR052155">
    <property type="entry name" value="Biofilm_reg_signaling"/>
</dbReference>
<dbReference type="AlphaFoldDB" id="Q0C250"/>
<evidence type="ECO:0000256" key="1">
    <source>
        <dbReference type="SAM" id="Phobius"/>
    </source>
</evidence>
<dbReference type="InterPro" id="IPR000160">
    <property type="entry name" value="GGDEF_dom"/>
</dbReference>
<reference evidence="4 5" key="1">
    <citation type="journal article" date="2006" name="J. Bacteriol.">
        <title>Comparative genomic evidence for a close relationship between the dimorphic prosthecate bacteria Hyphomonas neptunium and Caulobacter crescentus.</title>
        <authorList>
            <person name="Badger J.H."/>
            <person name="Hoover T.R."/>
            <person name="Brun Y.V."/>
            <person name="Weiner R.M."/>
            <person name="Laub M.T."/>
            <person name="Alexandre G."/>
            <person name="Mrazek J."/>
            <person name="Ren Q."/>
            <person name="Paulsen I.T."/>
            <person name="Nelson K.E."/>
            <person name="Khouri H.M."/>
            <person name="Radune D."/>
            <person name="Sosa J."/>
            <person name="Dodson R.J."/>
            <person name="Sullivan S.A."/>
            <person name="Rosovitz M.J."/>
            <person name="Madupu R."/>
            <person name="Brinkac L.M."/>
            <person name="Durkin A.S."/>
            <person name="Daugherty S.C."/>
            <person name="Kothari S.P."/>
            <person name="Giglio M.G."/>
            <person name="Zhou L."/>
            <person name="Haft D.H."/>
            <person name="Selengut J.D."/>
            <person name="Davidsen T.M."/>
            <person name="Yang Q."/>
            <person name="Zafar N."/>
            <person name="Ward N.L."/>
        </authorList>
    </citation>
    <scope>NUCLEOTIDE SEQUENCE [LARGE SCALE GENOMIC DNA]</scope>
    <source>
        <strain evidence="4 5">ATCC 15444</strain>
    </source>
</reference>
<feature type="domain" description="GGDEF" evidence="3">
    <location>
        <begin position="259"/>
        <end position="392"/>
    </location>
</feature>
<dbReference type="Pfam" id="PF00990">
    <property type="entry name" value="GGDEF"/>
    <property type="match status" value="1"/>
</dbReference>
<dbReference type="RefSeq" id="WP_011646493.1">
    <property type="nucleotide sequence ID" value="NC_008358.1"/>
</dbReference>
<dbReference type="SMART" id="SM00052">
    <property type="entry name" value="EAL"/>
    <property type="match status" value="1"/>
</dbReference>
<dbReference type="eggNOG" id="COG5001">
    <property type="taxonomic scope" value="Bacteria"/>
</dbReference>
<dbReference type="CDD" id="cd01949">
    <property type="entry name" value="GGDEF"/>
    <property type="match status" value="1"/>
</dbReference>
<dbReference type="Gene3D" id="3.30.70.270">
    <property type="match status" value="1"/>
</dbReference>
<gene>
    <name evidence="4" type="ordered locus">HNE_1479</name>
</gene>
<dbReference type="InterPro" id="IPR035919">
    <property type="entry name" value="EAL_sf"/>
</dbReference>
<dbReference type="InterPro" id="IPR029787">
    <property type="entry name" value="Nucleotide_cyclase"/>
</dbReference>
<accession>Q0C250</accession>
<dbReference type="SUPFAM" id="SSF55073">
    <property type="entry name" value="Nucleotide cyclase"/>
    <property type="match status" value="1"/>
</dbReference>
<organism evidence="4 5">
    <name type="scientific">Hyphomonas neptunium (strain ATCC 15444)</name>
    <dbReference type="NCBI Taxonomy" id="228405"/>
    <lineage>
        <taxon>Bacteria</taxon>
        <taxon>Pseudomonadati</taxon>
        <taxon>Pseudomonadota</taxon>
        <taxon>Alphaproteobacteria</taxon>
        <taxon>Hyphomonadales</taxon>
        <taxon>Hyphomonadaceae</taxon>
        <taxon>Hyphomonas</taxon>
    </lineage>
</organism>
<evidence type="ECO:0000313" key="4">
    <source>
        <dbReference type="EMBL" id="ABI75615.1"/>
    </source>
</evidence>
<dbReference type="SUPFAM" id="SSF141868">
    <property type="entry name" value="EAL domain-like"/>
    <property type="match status" value="1"/>
</dbReference>
<dbReference type="CDD" id="cd01948">
    <property type="entry name" value="EAL"/>
    <property type="match status" value="1"/>
</dbReference>
<dbReference type="InterPro" id="IPR043128">
    <property type="entry name" value="Rev_trsase/Diguanyl_cyclase"/>
</dbReference>
<dbReference type="Gene3D" id="3.20.20.450">
    <property type="entry name" value="EAL domain"/>
    <property type="match status" value="1"/>
</dbReference>
<keyword evidence="5" id="KW-1185">Reference proteome</keyword>
<dbReference type="HOGENOM" id="CLU_000445_70_49_5"/>
<name>Q0C250_HYPNA</name>
<feature type="transmembrane region" description="Helical" evidence="1">
    <location>
        <begin position="177"/>
        <end position="195"/>
    </location>
</feature>
<feature type="transmembrane region" description="Helical" evidence="1">
    <location>
        <begin position="36"/>
        <end position="54"/>
    </location>
</feature>
<keyword evidence="1" id="KW-0812">Transmembrane</keyword>
<dbReference type="Proteomes" id="UP000001959">
    <property type="component" value="Chromosome"/>
</dbReference>
<evidence type="ECO:0000259" key="2">
    <source>
        <dbReference type="PROSITE" id="PS50883"/>
    </source>
</evidence>
<dbReference type="KEGG" id="hne:HNE_1479"/>
<keyword evidence="1" id="KW-1133">Transmembrane helix</keyword>
<feature type="domain" description="EAL" evidence="2">
    <location>
        <begin position="401"/>
        <end position="650"/>
    </location>
</feature>